<evidence type="ECO:0000313" key="2">
    <source>
        <dbReference type="Proteomes" id="UP001151760"/>
    </source>
</evidence>
<proteinExistence type="predicted"/>
<organism evidence="1 2">
    <name type="scientific">Tanacetum coccineum</name>
    <dbReference type="NCBI Taxonomy" id="301880"/>
    <lineage>
        <taxon>Eukaryota</taxon>
        <taxon>Viridiplantae</taxon>
        <taxon>Streptophyta</taxon>
        <taxon>Embryophyta</taxon>
        <taxon>Tracheophyta</taxon>
        <taxon>Spermatophyta</taxon>
        <taxon>Magnoliopsida</taxon>
        <taxon>eudicotyledons</taxon>
        <taxon>Gunneridae</taxon>
        <taxon>Pentapetalae</taxon>
        <taxon>asterids</taxon>
        <taxon>campanulids</taxon>
        <taxon>Asterales</taxon>
        <taxon>Asteraceae</taxon>
        <taxon>Asteroideae</taxon>
        <taxon>Anthemideae</taxon>
        <taxon>Anthemidinae</taxon>
        <taxon>Tanacetum</taxon>
    </lineage>
</organism>
<dbReference type="EMBL" id="BQNB010021516">
    <property type="protein sequence ID" value="GJU07226.1"/>
    <property type="molecule type" value="Genomic_DNA"/>
</dbReference>
<comment type="caution">
    <text evidence="1">The sequence shown here is derived from an EMBL/GenBank/DDBJ whole genome shotgun (WGS) entry which is preliminary data.</text>
</comment>
<protein>
    <recommendedName>
        <fullName evidence="3">Reverse transcriptase domain-containing protein</fullName>
    </recommendedName>
</protein>
<evidence type="ECO:0000313" key="1">
    <source>
        <dbReference type="EMBL" id="GJU07226.1"/>
    </source>
</evidence>
<accession>A0ABQ5J3Y8</accession>
<keyword evidence="2" id="KW-1185">Reference proteome</keyword>
<gene>
    <name evidence="1" type="ORF">Tco_1123656</name>
</gene>
<reference evidence="1" key="2">
    <citation type="submission" date="2022-01" db="EMBL/GenBank/DDBJ databases">
        <authorList>
            <person name="Yamashiro T."/>
            <person name="Shiraishi A."/>
            <person name="Satake H."/>
            <person name="Nakayama K."/>
        </authorList>
    </citation>
    <scope>NUCLEOTIDE SEQUENCE</scope>
</reference>
<name>A0ABQ5J3Y8_9ASTR</name>
<dbReference type="Proteomes" id="UP001151760">
    <property type="component" value="Unassembled WGS sequence"/>
</dbReference>
<reference evidence="1" key="1">
    <citation type="journal article" date="2022" name="Int. J. Mol. Sci.">
        <title>Draft Genome of Tanacetum Coccineum: Genomic Comparison of Closely Related Tanacetum-Family Plants.</title>
        <authorList>
            <person name="Yamashiro T."/>
            <person name="Shiraishi A."/>
            <person name="Nakayama K."/>
            <person name="Satake H."/>
        </authorList>
    </citation>
    <scope>NUCLEOTIDE SEQUENCE</scope>
</reference>
<evidence type="ECO:0008006" key="3">
    <source>
        <dbReference type="Google" id="ProtNLM"/>
    </source>
</evidence>
<sequence length="186" mass="20658">MNLSQLVQANSFYGRESENPHAHINSFKRITSTLRFRNVSNDVIKLMMFPYSLEGAAKTCDRQDKSLIKSYAMTNLAAEKNSNSTATEFVSLKALGGRRMQPSDSLVTEKRRLSDRLSVANRMGGRRPQVVGCGVGGAWLRGGWVLREEVGVWWWGEEGVVGDVVLVERYWCGVVGDVGEVNIVMG</sequence>